<dbReference type="InterPro" id="IPR001584">
    <property type="entry name" value="Integrase_cat-core"/>
</dbReference>
<dbReference type="HOGENOM" id="CLU_035706_0_1_5"/>
<protein>
    <submittedName>
        <fullName evidence="4">Transposase InsI for insertion sequence element IS30A</fullName>
    </submittedName>
</protein>
<dbReference type="Gene3D" id="1.10.10.60">
    <property type="entry name" value="Homeodomain-like"/>
    <property type="match status" value="1"/>
</dbReference>
<dbReference type="PANTHER" id="PTHR10948">
    <property type="entry name" value="TRANSPOSASE"/>
    <property type="match status" value="1"/>
</dbReference>
<dbReference type="InterPro" id="IPR025246">
    <property type="entry name" value="IS30-like_HTH"/>
</dbReference>
<dbReference type="Pfam" id="PF13936">
    <property type="entry name" value="HTH_38"/>
    <property type="match status" value="1"/>
</dbReference>
<dbReference type="InterPro" id="IPR053392">
    <property type="entry name" value="Transposase_IS30-like"/>
</dbReference>
<dbReference type="InterPro" id="IPR036397">
    <property type="entry name" value="RNaseH_sf"/>
</dbReference>
<dbReference type="GO" id="GO:0005829">
    <property type="term" value="C:cytosol"/>
    <property type="evidence" value="ECO:0007669"/>
    <property type="project" value="TreeGrafter"/>
</dbReference>
<dbReference type="KEGG" id="sfd:USDA257_c40340"/>
<dbReference type="Gene3D" id="3.30.420.10">
    <property type="entry name" value="Ribonuclease H-like superfamily/Ribonuclease H"/>
    <property type="match status" value="1"/>
</dbReference>
<dbReference type="SUPFAM" id="SSF53098">
    <property type="entry name" value="Ribonuclease H-like"/>
    <property type="match status" value="1"/>
</dbReference>
<dbReference type="InterPro" id="IPR012337">
    <property type="entry name" value="RNaseH-like_sf"/>
</dbReference>
<accession>I3X9M2</accession>
<dbReference type="GO" id="GO:0015074">
    <property type="term" value="P:DNA integration"/>
    <property type="evidence" value="ECO:0007669"/>
    <property type="project" value="InterPro"/>
</dbReference>
<feature type="region of interest" description="Disordered" evidence="2">
    <location>
        <begin position="139"/>
        <end position="160"/>
    </location>
</feature>
<dbReference type="GO" id="GO:0003676">
    <property type="term" value="F:nucleic acid binding"/>
    <property type="evidence" value="ECO:0007669"/>
    <property type="project" value="InterPro"/>
</dbReference>
<dbReference type="EMBL" id="CP003563">
    <property type="protein sequence ID" value="AFL52578.1"/>
    <property type="molecule type" value="Genomic_DNA"/>
</dbReference>
<dbReference type="NCBIfam" id="NF033563">
    <property type="entry name" value="transpos_IS30"/>
    <property type="match status" value="1"/>
</dbReference>
<dbReference type="eggNOG" id="COG2826">
    <property type="taxonomic scope" value="Bacteria"/>
</dbReference>
<organism evidence="4 5">
    <name type="scientific">Sinorhizobium fredii (strain USDA 257)</name>
    <dbReference type="NCBI Taxonomy" id="1185652"/>
    <lineage>
        <taxon>Bacteria</taxon>
        <taxon>Pseudomonadati</taxon>
        <taxon>Pseudomonadota</taxon>
        <taxon>Alphaproteobacteria</taxon>
        <taxon>Hyphomicrobiales</taxon>
        <taxon>Rhizobiaceae</taxon>
        <taxon>Sinorhizobium/Ensifer group</taxon>
        <taxon>Sinorhizobium</taxon>
    </lineage>
</organism>
<dbReference type="PATRIC" id="fig|1185652.3.peg.4187"/>
<dbReference type="InterPro" id="IPR051917">
    <property type="entry name" value="Transposase-Integrase"/>
</dbReference>
<gene>
    <name evidence="4" type="primary">insI</name>
    <name evidence="4" type="ORF">USDA257_c40340</name>
</gene>
<dbReference type="PROSITE" id="PS50994">
    <property type="entry name" value="INTEGRASE"/>
    <property type="match status" value="1"/>
</dbReference>
<evidence type="ECO:0000259" key="3">
    <source>
        <dbReference type="PROSITE" id="PS50994"/>
    </source>
</evidence>
<dbReference type="GO" id="GO:0006310">
    <property type="term" value="P:DNA recombination"/>
    <property type="evidence" value="ECO:0007669"/>
    <property type="project" value="UniProtKB-KW"/>
</dbReference>
<dbReference type="GO" id="GO:0004803">
    <property type="term" value="F:transposase activity"/>
    <property type="evidence" value="ECO:0007669"/>
    <property type="project" value="TreeGrafter"/>
</dbReference>
<dbReference type="Proteomes" id="UP000006180">
    <property type="component" value="Chromosome"/>
</dbReference>
<feature type="compositionally biased region" description="Basic residues" evidence="2">
    <location>
        <begin position="143"/>
        <end position="153"/>
    </location>
</feature>
<feature type="domain" description="Integrase catalytic" evidence="3">
    <location>
        <begin position="165"/>
        <end position="330"/>
    </location>
</feature>
<dbReference type="GO" id="GO:0032196">
    <property type="term" value="P:transposition"/>
    <property type="evidence" value="ECO:0007669"/>
    <property type="project" value="TreeGrafter"/>
</dbReference>
<evidence type="ECO:0000256" key="2">
    <source>
        <dbReference type="SAM" id="MobiDB-lite"/>
    </source>
</evidence>
<evidence type="ECO:0000313" key="4">
    <source>
        <dbReference type="EMBL" id="AFL52578.1"/>
    </source>
</evidence>
<evidence type="ECO:0000313" key="5">
    <source>
        <dbReference type="Proteomes" id="UP000006180"/>
    </source>
</evidence>
<reference evidence="4 5" key="1">
    <citation type="journal article" date="2012" name="J. Bacteriol.">
        <title>Complete genome sequence of the broad-host-range strain Sinorhizobium fredii USDA257.</title>
        <authorList>
            <person name="Schuldes J."/>
            <person name="Rodriguez Orbegoso M."/>
            <person name="Schmeisser C."/>
            <person name="Krishnan H.B."/>
            <person name="Daniel R."/>
            <person name="Streit W.R."/>
        </authorList>
    </citation>
    <scope>NUCLEOTIDE SEQUENCE [LARGE SCALE GENOMIC DNA]</scope>
    <source>
        <strain evidence="4 5">USDA 257</strain>
    </source>
</reference>
<evidence type="ECO:0000256" key="1">
    <source>
        <dbReference type="ARBA" id="ARBA00023172"/>
    </source>
</evidence>
<sequence>MSQCYSQLALPDRRRLHQLMERKVPVGEIARQLGRHRSTIYRELKRNTFHDAEFPEYSGYYSGIANDLSKERRRRLRKLRRHPQLRELIIDRLKALWSPEQIAGRLLADGVSAVRVCTETIYRFIYCKEDDARELYQHLPEGRRKRRPRRSRKPRDGSIPFDCRISQRPDFIADRSQFGHWEGDLLIFRRDLGEANVTSLVERKSRYTVMIKNGSRHSRPLIDKIVDAFSPLPAFARQGFTFDRGTEFRGFRALEDGIGAKSWFCDPNSPWQKGAVENTNKRIRRFVPSDTDLSAVSQQQLFALAHHLNSLPRKCLAIGHQPRCSWRICANARSALPFTRQCCTWIRFPTALRFVVRRRPPKNRLGMPS</sequence>
<dbReference type="PANTHER" id="PTHR10948:SF23">
    <property type="entry name" value="TRANSPOSASE INSI FOR INSERTION SEQUENCE ELEMENT IS30A-RELATED"/>
    <property type="match status" value="1"/>
</dbReference>
<proteinExistence type="predicted"/>
<keyword evidence="1" id="KW-0233">DNA recombination</keyword>
<dbReference type="AlphaFoldDB" id="I3X9M2"/>
<name>I3X9M2_SINF2</name>